<feature type="transmembrane region" description="Helical" evidence="1">
    <location>
        <begin position="76"/>
        <end position="97"/>
    </location>
</feature>
<keyword evidence="3" id="KW-1185">Reference proteome</keyword>
<dbReference type="RefSeq" id="WP_338083111.1">
    <property type="nucleotide sequence ID" value="NZ_JAFBED010000008.1"/>
</dbReference>
<feature type="transmembrane region" description="Helical" evidence="1">
    <location>
        <begin position="51"/>
        <end position="70"/>
    </location>
</feature>
<evidence type="ECO:0000313" key="3">
    <source>
        <dbReference type="Proteomes" id="UP000737402"/>
    </source>
</evidence>
<keyword evidence="1" id="KW-1133">Transmembrane helix</keyword>
<dbReference type="Proteomes" id="UP000737402">
    <property type="component" value="Unassembled WGS sequence"/>
</dbReference>
<gene>
    <name evidence="2" type="ORF">JOC95_003450</name>
</gene>
<feature type="transmembrane region" description="Helical" evidence="1">
    <location>
        <begin position="20"/>
        <end position="39"/>
    </location>
</feature>
<reference evidence="2 3" key="1">
    <citation type="submission" date="2021-01" db="EMBL/GenBank/DDBJ databases">
        <title>Genomic Encyclopedia of Type Strains, Phase IV (KMG-IV): sequencing the most valuable type-strain genomes for metagenomic binning, comparative biology and taxonomic classification.</title>
        <authorList>
            <person name="Goeker M."/>
        </authorList>
    </citation>
    <scope>NUCLEOTIDE SEQUENCE [LARGE SCALE GENOMIC DNA]</scope>
    <source>
        <strain evidence="2 3">DSM 25879</strain>
    </source>
</reference>
<dbReference type="InterPro" id="IPR011737">
    <property type="entry name" value="CHP02206_TP0381"/>
</dbReference>
<evidence type="ECO:0000256" key="1">
    <source>
        <dbReference type="SAM" id="Phobius"/>
    </source>
</evidence>
<keyword evidence="1" id="KW-0472">Membrane</keyword>
<feature type="transmembrane region" description="Helical" evidence="1">
    <location>
        <begin position="209"/>
        <end position="229"/>
    </location>
</feature>
<feature type="transmembrane region" description="Helical" evidence="1">
    <location>
        <begin position="164"/>
        <end position="189"/>
    </location>
</feature>
<dbReference type="Pfam" id="PF14808">
    <property type="entry name" value="TMEM164"/>
    <property type="match status" value="1"/>
</dbReference>
<dbReference type="NCBIfam" id="TIGR02206">
    <property type="entry name" value="intg_mem_TP0381"/>
    <property type="match status" value="1"/>
</dbReference>
<sequence length="245" mass="28314">MLDSYTDPDALMEGTLLLSSSHIIALLIGLSLILLLYFLRNREKAKVYGRWGIFGALLMSEAWLNYWYLSTDMWDIAYTLPFQLCSISLYLCMWMLITKQSWTFEVVYFLGLGGALQALLTPELFYDFPHFRFIHFFMAHTAIILSVFYMLWVEKKAITFKSMVKAFVALQFIAGLVFFINALTGGNYMFLARKPSNASIIDLLGPYPWYILSLEFVVIIMFFILYVPLQILKKKASQNIDLGKT</sequence>
<proteinExistence type="predicted"/>
<protein>
    <submittedName>
        <fullName evidence="2">Integral membrane protein (TIGR02206 family)</fullName>
    </submittedName>
</protein>
<accession>A0ABS2P3X6</accession>
<dbReference type="EMBL" id="JAFBED010000008">
    <property type="protein sequence ID" value="MBM7621561.1"/>
    <property type="molecule type" value="Genomic_DNA"/>
</dbReference>
<feature type="transmembrane region" description="Helical" evidence="1">
    <location>
        <begin position="104"/>
        <end position="121"/>
    </location>
</feature>
<feature type="transmembrane region" description="Helical" evidence="1">
    <location>
        <begin position="133"/>
        <end position="152"/>
    </location>
</feature>
<organism evidence="2 3">
    <name type="scientific">Sutcliffiella tianshenii</name>
    <dbReference type="NCBI Taxonomy" id="1463404"/>
    <lineage>
        <taxon>Bacteria</taxon>
        <taxon>Bacillati</taxon>
        <taxon>Bacillota</taxon>
        <taxon>Bacilli</taxon>
        <taxon>Bacillales</taxon>
        <taxon>Bacillaceae</taxon>
        <taxon>Sutcliffiella</taxon>
    </lineage>
</organism>
<evidence type="ECO:0000313" key="2">
    <source>
        <dbReference type="EMBL" id="MBM7621561.1"/>
    </source>
</evidence>
<name>A0ABS2P3X6_9BACI</name>
<keyword evidence="1" id="KW-0812">Transmembrane</keyword>
<comment type="caution">
    <text evidence="2">The sequence shown here is derived from an EMBL/GenBank/DDBJ whole genome shotgun (WGS) entry which is preliminary data.</text>
</comment>